<dbReference type="GO" id="GO:0005737">
    <property type="term" value="C:cytoplasm"/>
    <property type="evidence" value="ECO:0007669"/>
    <property type="project" value="UniProtKB-SubCell"/>
</dbReference>
<gene>
    <name evidence="8" type="ORF">GA_TR9701_c2_g1_i1_g.30782</name>
</gene>
<dbReference type="InterPro" id="IPR011989">
    <property type="entry name" value="ARM-like"/>
</dbReference>
<comment type="subcellular location">
    <subcellularLocation>
        <location evidence="1">Cytoplasm</location>
    </subcellularLocation>
</comment>
<keyword evidence="3" id="KW-0677">Repeat</keyword>
<dbReference type="SMART" id="SM00025">
    <property type="entry name" value="Pumilio"/>
    <property type="match status" value="2"/>
</dbReference>
<feature type="domain" description="PUM-HD" evidence="7">
    <location>
        <begin position="1"/>
        <end position="133"/>
    </location>
</feature>
<reference evidence="8" key="1">
    <citation type="submission" date="2016-07" db="EMBL/GenBank/DDBJ databases">
        <title>De novo transcriptome assembly of four accessions of the metal hyperaccumulator plant Noccaea caerulescens.</title>
        <authorList>
            <person name="Blande D."/>
            <person name="Halimaa P."/>
            <person name="Tervahauta A.I."/>
            <person name="Aarts M.G."/>
            <person name="Karenlampi S.O."/>
        </authorList>
    </citation>
    <scope>NUCLEOTIDE SEQUENCE</scope>
</reference>
<dbReference type="Gene3D" id="1.25.10.10">
    <property type="entry name" value="Leucine-rich Repeat Variant"/>
    <property type="match status" value="1"/>
</dbReference>
<evidence type="ECO:0000256" key="4">
    <source>
        <dbReference type="ARBA" id="ARBA00022845"/>
    </source>
</evidence>
<keyword evidence="4" id="KW-0810">Translation regulation</keyword>
<evidence type="ECO:0000256" key="5">
    <source>
        <dbReference type="ARBA" id="ARBA00022884"/>
    </source>
</evidence>
<dbReference type="PROSITE" id="PS50302">
    <property type="entry name" value="PUM"/>
    <property type="match status" value="1"/>
</dbReference>
<organism evidence="8">
    <name type="scientific">Noccaea caerulescens</name>
    <name type="common">Alpine penny-cress</name>
    <name type="synonym">Thlaspi caerulescens</name>
    <dbReference type="NCBI Taxonomy" id="107243"/>
    <lineage>
        <taxon>Eukaryota</taxon>
        <taxon>Viridiplantae</taxon>
        <taxon>Streptophyta</taxon>
        <taxon>Embryophyta</taxon>
        <taxon>Tracheophyta</taxon>
        <taxon>Spermatophyta</taxon>
        <taxon>Magnoliopsida</taxon>
        <taxon>eudicotyledons</taxon>
        <taxon>Gunneridae</taxon>
        <taxon>Pentapetalae</taxon>
        <taxon>rosids</taxon>
        <taxon>malvids</taxon>
        <taxon>Brassicales</taxon>
        <taxon>Brassicaceae</taxon>
        <taxon>Coluteocarpeae</taxon>
        <taxon>Noccaea</taxon>
    </lineage>
</organism>
<feature type="repeat" description="Pumilio" evidence="6">
    <location>
        <begin position="71"/>
        <end position="108"/>
    </location>
</feature>
<keyword evidence="2" id="KW-0963">Cytoplasm</keyword>
<dbReference type="AlphaFoldDB" id="A0A1J3DS72"/>
<dbReference type="PANTHER" id="PTHR12537">
    <property type="entry name" value="RNA BINDING PROTEIN PUMILIO-RELATED"/>
    <property type="match status" value="1"/>
</dbReference>
<evidence type="ECO:0000313" key="8">
    <source>
        <dbReference type="EMBL" id="JAU22785.1"/>
    </source>
</evidence>
<accession>A0A1J3DS72</accession>
<dbReference type="GO" id="GO:0006417">
    <property type="term" value="P:regulation of translation"/>
    <property type="evidence" value="ECO:0007669"/>
    <property type="project" value="UniProtKB-KW"/>
</dbReference>
<dbReference type="SUPFAM" id="SSF48371">
    <property type="entry name" value="ARM repeat"/>
    <property type="match status" value="1"/>
</dbReference>
<evidence type="ECO:0000256" key="1">
    <source>
        <dbReference type="ARBA" id="ARBA00004496"/>
    </source>
</evidence>
<dbReference type="Pfam" id="PF00806">
    <property type="entry name" value="PUF"/>
    <property type="match status" value="2"/>
</dbReference>
<sequence length="134" mass="15638">MNKNLSLCVNIWNLCRNYVVQYLIENNVSAAKLLMQFRMHYAELATQKFSSHVVEKCRRKYPESRAEIVRELLSVQNFEHLLQDPFGNYVVQTALSVTKGPVRSTLVEKVYRYGKLNSSPYCRKIFSKSSILKK</sequence>
<protein>
    <submittedName>
        <fullName evidence="8">Pumilio-like protein 9</fullName>
    </submittedName>
</protein>
<keyword evidence="5" id="KW-0694">RNA-binding</keyword>
<proteinExistence type="predicted"/>
<dbReference type="PROSITE" id="PS50303">
    <property type="entry name" value="PUM_HD"/>
    <property type="match status" value="1"/>
</dbReference>
<evidence type="ECO:0000256" key="2">
    <source>
        <dbReference type="ARBA" id="ARBA00022490"/>
    </source>
</evidence>
<dbReference type="PANTHER" id="PTHR12537:SF136">
    <property type="entry name" value="PUMILIO HOMOLOG 9-RELATED"/>
    <property type="match status" value="1"/>
</dbReference>
<evidence type="ECO:0000256" key="6">
    <source>
        <dbReference type="PROSITE-ProRule" id="PRU00317"/>
    </source>
</evidence>
<dbReference type="GO" id="GO:0003729">
    <property type="term" value="F:mRNA binding"/>
    <property type="evidence" value="ECO:0007669"/>
    <property type="project" value="TreeGrafter"/>
</dbReference>
<dbReference type="InterPro" id="IPR016024">
    <property type="entry name" value="ARM-type_fold"/>
</dbReference>
<dbReference type="EMBL" id="GEVI01009535">
    <property type="protein sequence ID" value="JAU22785.1"/>
    <property type="molecule type" value="Transcribed_RNA"/>
</dbReference>
<evidence type="ECO:0000259" key="7">
    <source>
        <dbReference type="PROSITE" id="PS50303"/>
    </source>
</evidence>
<dbReference type="InterPro" id="IPR033133">
    <property type="entry name" value="PUM-HD"/>
</dbReference>
<name>A0A1J3DS72_NOCCA</name>
<dbReference type="InterPro" id="IPR001313">
    <property type="entry name" value="Pumilio_RNA-bd_rpt"/>
</dbReference>
<evidence type="ECO:0000256" key="3">
    <source>
        <dbReference type="ARBA" id="ARBA00022737"/>
    </source>
</evidence>